<organism evidence="1 2">
    <name type="scientific">Racocetra persica</name>
    <dbReference type="NCBI Taxonomy" id="160502"/>
    <lineage>
        <taxon>Eukaryota</taxon>
        <taxon>Fungi</taxon>
        <taxon>Fungi incertae sedis</taxon>
        <taxon>Mucoromycota</taxon>
        <taxon>Glomeromycotina</taxon>
        <taxon>Glomeromycetes</taxon>
        <taxon>Diversisporales</taxon>
        <taxon>Gigasporaceae</taxon>
        <taxon>Racocetra</taxon>
    </lineage>
</organism>
<protein>
    <submittedName>
        <fullName evidence="1">16786_t:CDS:1</fullName>
    </submittedName>
</protein>
<reference evidence="1" key="1">
    <citation type="submission" date="2021-06" db="EMBL/GenBank/DDBJ databases">
        <authorList>
            <person name="Kallberg Y."/>
            <person name="Tangrot J."/>
            <person name="Rosling A."/>
        </authorList>
    </citation>
    <scope>NUCLEOTIDE SEQUENCE</scope>
    <source>
        <strain evidence="1">MA461A</strain>
    </source>
</reference>
<feature type="non-terminal residue" evidence="1">
    <location>
        <position position="1"/>
    </location>
</feature>
<dbReference type="EMBL" id="CAJVQC010041337">
    <property type="protein sequence ID" value="CAG8772732.1"/>
    <property type="molecule type" value="Genomic_DNA"/>
</dbReference>
<proteinExistence type="predicted"/>
<dbReference type="Proteomes" id="UP000789920">
    <property type="component" value="Unassembled WGS sequence"/>
</dbReference>
<gene>
    <name evidence="1" type="ORF">RPERSI_LOCUS16604</name>
</gene>
<evidence type="ECO:0000313" key="2">
    <source>
        <dbReference type="Proteomes" id="UP000789920"/>
    </source>
</evidence>
<name>A0ACA9R174_9GLOM</name>
<comment type="caution">
    <text evidence="1">The sequence shown here is derived from an EMBL/GenBank/DDBJ whole genome shotgun (WGS) entry which is preliminary data.</text>
</comment>
<sequence>EIRIKNNKYDAFKYSQEPAEIENLFRNYSINELQQNKIRLKMNEYYFSKDKIIKNNKDRDKISKKERFVSIIEKAEKFINKKKVKKFIDKFEPSKKSNHKILE</sequence>
<keyword evidence="2" id="KW-1185">Reference proteome</keyword>
<evidence type="ECO:0000313" key="1">
    <source>
        <dbReference type="EMBL" id="CAG8772732.1"/>
    </source>
</evidence>
<accession>A0ACA9R174</accession>